<evidence type="ECO:0000313" key="2">
    <source>
        <dbReference type="Proteomes" id="UP000828048"/>
    </source>
</evidence>
<evidence type="ECO:0000313" key="1">
    <source>
        <dbReference type="EMBL" id="KAH7858751.1"/>
    </source>
</evidence>
<sequence length="377" mass="42034">MEYDDDEPPLAVEINDIGYQTPPQPSDQRREVVGASPVGVTVITGYLGAGKSTLVNYVLNTQHGKRIAVILNEFGEEIGVERAMINEGEGGALVEEWVELANGCICCTVKHSLVQALEQLVQRKERLDHILLETTGLANPAPLASVLWLDDQLESEVKLDSIITVADAKNLRYQLQRHQDSSSFPEAFSQIAFADVVILNKVDLVSPDGSGSDLDDLEKEIRNINALANIIRSVRCQVDLSKILNCGAYDASKANHLDALLKESDSLTTRDVHDSAVRTLCICEPQPVNLDKVRLWLEEILWDKKYNKEVYRCKGVLNILDSDQLHTLQAVREIYEITPTRKWRDEDNLTNKIVFIGQSLNEEILLDSFRACIPGAC</sequence>
<organism evidence="1 2">
    <name type="scientific">Vaccinium darrowii</name>
    <dbReference type="NCBI Taxonomy" id="229202"/>
    <lineage>
        <taxon>Eukaryota</taxon>
        <taxon>Viridiplantae</taxon>
        <taxon>Streptophyta</taxon>
        <taxon>Embryophyta</taxon>
        <taxon>Tracheophyta</taxon>
        <taxon>Spermatophyta</taxon>
        <taxon>Magnoliopsida</taxon>
        <taxon>eudicotyledons</taxon>
        <taxon>Gunneridae</taxon>
        <taxon>Pentapetalae</taxon>
        <taxon>asterids</taxon>
        <taxon>Ericales</taxon>
        <taxon>Ericaceae</taxon>
        <taxon>Vaccinioideae</taxon>
        <taxon>Vaccinieae</taxon>
        <taxon>Vaccinium</taxon>
    </lineage>
</organism>
<dbReference type="Proteomes" id="UP000828048">
    <property type="component" value="Chromosome 3"/>
</dbReference>
<accession>A0ACB7YYY7</accession>
<protein>
    <submittedName>
        <fullName evidence="1">Uncharacterized protein</fullName>
    </submittedName>
</protein>
<proteinExistence type="predicted"/>
<reference evidence="1 2" key="1">
    <citation type="journal article" date="2021" name="Hortic Res">
        <title>High-quality reference genome and annotation aids understanding of berry development for evergreen blueberry (Vaccinium darrowii).</title>
        <authorList>
            <person name="Yu J."/>
            <person name="Hulse-Kemp A.M."/>
            <person name="Babiker E."/>
            <person name="Staton M."/>
        </authorList>
    </citation>
    <scope>NUCLEOTIDE SEQUENCE [LARGE SCALE GENOMIC DNA]</scope>
    <source>
        <strain evidence="2">cv. NJ 8807/NJ 8810</strain>
        <tissue evidence="1">Young leaf</tissue>
    </source>
</reference>
<keyword evidence="2" id="KW-1185">Reference proteome</keyword>
<comment type="caution">
    <text evidence="1">The sequence shown here is derived from an EMBL/GenBank/DDBJ whole genome shotgun (WGS) entry which is preliminary data.</text>
</comment>
<name>A0ACB7YYY7_9ERIC</name>
<gene>
    <name evidence="1" type="ORF">Vadar_027583</name>
</gene>
<dbReference type="EMBL" id="CM037153">
    <property type="protein sequence ID" value="KAH7858751.1"/>
    <property type="molecule type" value="Genomic_DNA"/>
</dbReference>